<name>A0A917EIS1_9RHOB</name>
<dbReference type="AlphaFoldDB" id="A0A917EIS1"/>
<dbReference type="RefSeq" id="WP_095595087.1">
    <property type="nucleotide sequence ID" value="NZ_BMKN01000002.1"/>
</dbReference>
<dbReference type="InterPro" id="IPR050179">
    <property type="entry name" value="Trans_hexapeptide_repeat"/>
</dbReference>
<dbReference type="Gene3D" id="2.160.10.10">
    <property type="entry name" value="Hexapeptide repeat proteins"/>
    <property type="match status" value="1"/>
</dbReference>
<dbReference type="OrthoDB" id="9815592at2"/>
<reference evidence="5" key="2">
    <citation type="submission" date="2020-09" db="EMBL/GenBank/DDBJ databases">
        <authorList>
            <person name="Sun Q."/>
            <person name="Zhou Y."/>
        </authorList>
    </citation>
    <scope>NUCLEOTIDE SEQUENCE</scope>
    <source>
        <strain evidence="5">CGMCC 1.16012</strain>
    </source>
</reference>
<dbReference type="InterPro" id="IPR001451">
    <property type="entry name" value="Hexapep"/>
</dbReference>
<accession>A0A917EIS1</accession>
<evidence type="ECO:0000256" key="3">
    <source>
        <dbReference type="ARBA" id="ARBA00022737"/>
    </source>
</evidence>
<dbReference type="InterPro" id="IPR018357">
    <property type="entry name" value="Hexapep_transf_CS"/>
</dbReference>
<dbReference type="PANTHER" id="PTHR43300:SF11">
    <property type="entry name" value="ACETYLTRANSFERASE RV3034C-RELATED"/>
    <property type="match status" value="1"/>
</dbReference>
<dbReference type="GO" id="GO:0016746">
    <property type="term" value="F:acyltransferase activity"/>
    <property type="evidence" value="ECO:0007669"/>
    <property type="project" value="UniProtKB-KW"/>
</dbReference>
<evidence type="ECO:0000313" key="5">
    <source>
        <dbReference type="EMBL" id="GGE49934.1"/>
    </source>
</evidence>
<keyword evidence="4" id="KW-0012">Acyltransferase</keyword>
<dbReference type="InterPro" id="IPR011004">
    <property type="entry name" value="Trimer_LpxA-like_sf"/>
</dbReference>
<dbReference type="PROSITE" id="PS00101">
    <property type="entry name" value="HEXAPEP_TRANSFERASES"/>
    <property type="match status" value="1"/>
</dbReference>
<dbReference type="Proteomes" id="UP000606730">
    <property type="component" value="Unassembled WGS sequence"/>
</dbReference>
<protein>
    <submittedName>
        <fullName evidence="5">Acetyltransferase</fullName>
    </submittedName>
</protein>
<sequence length="189" mass="20931">MNKRQRRFLTVGRNTYGVRNIHLLEWGEGARVSIGAFCSIASNITIMLGGNHRTDWITTYPFGHINQETLGGEGIEGHPSSNGDVVIGNDVWVGMGTTIMSGVRIADGAVVAAHSVVTKDIGPYEIWGGNPAKLIRKRFADEVIKRLLDLQWWALPDSEVREISKRLSQAPTNEALNELERLVKTLKLQ</sequence>
<organism evidence="5 6">
    <name type="scientific">Actibacterium pelagium</name>
    <dbReference type="NCBI Taxonomy" id="2029103"/>
    <lineage>
        <taxon>Bacteria</taxon>
        <taxon>Pseudomonadati</taxon>
        <taxon>Pseudomonadota</taxon>
        <taxon>Alphaproteobacteria</taxon>
        <taxon>Rhodobacterales</taxon>
        <taxon>Roseobacteraceae</taxon>
        <taxon>Actibacterium</taxon>
    </lineage>
</organism>
<dbReference type="EMBL" id="BMKN01000002">
    <property type="protein sequence ID" value="GGE49934.1"/>
    <property type="molecule type" value="Genomic_DNA"/>
</dbReference>
<keyword evidence="6" id="KW-1185">Reference proteome</keyword>
<reference evidence="5" key="1">
    <citation type="journal article" date="2014" name="Int. J. Syst. Evol. Microbiol.">
        <title>Complete genome sequence of Corynebacterium casei LMG S-19264T (=DSM 44701T), isolated from a smear-ripened cheese.</title>
        <authorList>
            <consortium name="US DOE Joint Genome Institute (JGI-PGF)"/>
            <person name="Walter F."/>
            <person name="Albersmeier A."/>
            <person name="Kalinowski J."/>
            <person name="Ruckert C."/>
        </authorList>
    </citation>
    <scope>NUCLEOTIDE SEQUENCE</scope>
    <source>
        <strain evidence="5">CGMCC 1.16012</strain>
    </source>
</reference>
<evidence type="ECO:0000256" key="1">
    <source>
        <dbReference type="ARBA" id="ARBA00007274"/>
    </source>
</evidence>
<dbReference type="Pfam" id="PF00132">
    <property type="entry name" value="Hexapep"/>
    <property type="match status" value="1"/>
</dbReference>
<evidence type="ECO:0000256" key="4">
    <source>
        <dbReference type="ARBA" id="ARBA00023315"/>
    </source>
</evidence>
<dbReference type="PANTHER" id="PTHR43300">
    <property type="entry name" value="ACETYLTRANSFERASE"/>
    <property type="match status" value="1"/>
</dbReference>
<comment type="similarity">
    <text evidence="1">Belongs to the transferase hexapeptide repeat family.</text>
</comment>
<dbReference type="CDD" id="cd03349">
    <property type="entry name" value="LbH_XAT"/>
    <property type="match status" value="1"/>
</dbReference>
<proteinExistence type="inferred from homology"/>
<gene>
    <name evidence="5" type="ORF">GCM10011517_17120</name>
</gene>
<evidence type="ECO:0000256" key="2">
    <source>
        <dbReference type="ARBA" id="ARBA00022679"/>
    </source>
</evidence>
<keyword evidence="3" id="KW-0677">Repeat</keyword>
<comment type="caution">
    <text evidence="5">The sequence shown here is derived from an EMBL/GenBank/DDBJ whole genome shotgun (WGS) entry which is preliminary data.</text>
</comment>
<keyword evidence="2" id="KW-0808">Transferase</keyword>
<evidence type="ECO:0000313" key="6">
    <source>
        <dbReference type="Proteomes" id="UP000606730"/>
    </source>
</evidence>
<dbReference type="SUPFAM" id="SSF51161">
    <property type="entry name" value="Trimeric LpxA-like enzymes"/>
    <property type="match status" value="1"/>
</dbReference>